<keyword evidence="5" id="KW-1185">Reference proteome</keyword>
<dbReference type="InterPro" id="IPR052967">
    <property type="entry name" value="Stress_Response_Assoc"/>
</dbReference>
<dbReference type="PANTHER" id="PTHR38463:SF1">
    <property type="entry name" value="STRESS RESPONSE PROTEIN YSNF"/>
    <property type="match status" value="1"/>
</dbReference>
<dbReference type="AlphaFoldDB" id="A0A369B804"/>
<dbReference type="EMBL" id="QPJW01000009">
    <property type="protein sequence ID" value="RCX17445.1"/>
    <property type="molecule type" value="Genomic_DNA"/>
</dbReference>
<dbReference type="PANTHER" id="PTHR38463">
    <property type="entry name" value="STRESS RESPONSE PROTEIN YSNF"/>
    <property type="match status" value="1"/>
</dbReference>
<evidence type="ECO:0000256" key="1">
    <source>
        <dbReference type="SAM" id="Coils"/>
    </source>
</evidence>
<proteinExistence type="predicted"/>
<feature type="domain" description="General stress protein 17M-like" evidence="3">
    <location>
        <begin position="5"/>
        <end position="74"/>
    </location>
</feature>
<protein>
    <submittedName>
        <fullName evidence="4">Uncharacterized protein (TIGR02271 family)</fullName>
    </submittedName>
</protein>
<dbReference type="NCBIfam" id="TIGR02271">
    <property type="entry name" value="YsnF/AvaK domain"/>
    <property type="match status" value="1"/>
</dbReference>
<reference evidence="4 5" key="1">
    <citation type="submission" date="2018-07" db="EMBL/GenBank/DDBJ databases">
        <title>Genomic Encyclopedia of Type Strains, Phase III (KMG-III): the genomes of soil and plant-associated and newly described type strains.</title>
        <authorList>
            <person name="Whitman W."/>
        </authorList>
    </citation>
    <scope>NUCLEOTIDE SEQUENCE [LARGE SCALE GENOMIC DNA]</scope>
    <source>
        <strain evidence="4 5">CECT 8333</strain>
    </source>
</reference>
<dbReference type="InterPro" id="IPR019060">
    <property type="entry name" value="DUF2382"/>
</dbReference>
<comment type="caution">
    <text evidence="4">The sequence shown here is derived from an EMBL/GenBank/DDBJ whole genome shotgun (WGS) entry which is preliminary data.</text>
</comment>
<feature type="domain" description="DUF2382" evidence="2">
    <location>
        <begin position="217"/>
        <end position="324"/>
    </location>
</feature>
<organism evidence="4 5">
    <name type="scientific">Fontibacillus phaseoli</name>
    <dbReference type="NCBI Taxonomy" id="1416533"/>
    <lineage>
        <taxon>Bacteria</taxon>
        <taxon>Bacillati</taxon>
        <taxon>Bacillota</taxon>
        <taxon>Bacilli</taxon>
        <taxon>Bacillales</taxon>
        <taxon>Paenibacillaceae</taxon>
        <taxon>Fontibacillus</taxon>
    </lineage>
</organism>
<accession>A0A369B804</accession>
<dbReference type="Pfam" id="PF11181">
    <property type="entry name" value="YflT"/>
    <property type="match status" value="1"/>
</dbReference>
<name>A0A369B804_9BACL</name>
<feature type="coiled-coil region" evidence="1">
    <location>
        <begin position="301"/>
        <end position="328"/>
    </location>
</feature>
<dbReference type="Proteomes" id="UP000253090">
    <property type="component" value="Unassembled WGS sequence"/>
</dbReference>
<gene>
    <name evidence="4" type="ORF">DFP94_109170</name>
</gene>
<dbReference type="Pfam" id="PF09557">
    <property type="entry name" value="DUF2382"/>
    <property type="match status" value="1"/>
</dbReference>
<evidence type="ECO:0000313" key="4">
    <source>
        <dbReference type="EMBL" id="RCX17445.1"/>
    </source>
</evidence>
<dbReference type="InterPro" id="IPR025889">
    <property type="entry name" value="GSP17M-like_dom"/>
</dbReference>
<evidence type="ECO:0000313" key="5">
    <source>
        <dbReference type="Proteomes" id="UP000253090"/>
    </source>
</evidence>
<dbReference type="RefSeq" id="WP_114498076.1">
    <property type="nucleotide sequence ID" value="NZ_QPJW01000009.1"/>
</dbReference>
<sequence>MAQKIVGVFASDQDASNAIRDLQVLGYDTNDISVIGKNKDDINSIHDETGTKAPEGIATGAATGGLLGGVAGLLAGLGALAIPGIGPIIAAGPIAATLTGAAVGAGAGGLVGGLVGLGIPENEAEEYNNFVKHGRILVMVDATDAQERQVYNVFRDHHSLNAHNYRAGNDSNGIHRSVSEEEVRETREPAGTFYQEMATLDRPQGQVRDYGSEDRTMRLHEEQLGISKTRETTGEVNLRKEVVEEQKTINVPVSREEVVIEKKVIHDDANGEPIGRDDSIRIPVTEERIEVNKRPVVTGEVEIHKREVQDTEQVRDTLKKEEARLDQTGNPRVQGDARLY</sequence>
<evidence type="ECO:0000259" key="2">
    <source>
        <dbReference type="Pfam" id="PF09557"/>
    </source>
</evidence>
<dbReference type="OrthoDB" id="118405at2"/>
<evidence type="ECO:0000259" key="3">
    <source>
        <dbReference type="Pfam" id="PF11181"/>
    </source>
</evidence>
<keyword evidence="1" id="KW-0175">Coiled coil</keyword>